<dbReference type="EMBL" id="CYUE01000020">
    <property type="protein sequence ID" value="CUK26746.1"/>
    <property type="molecule type" value="Genomic_DNA"/>
</dbReference>
<sequence length="374" mass="42556">MSLSRSFEPGVQGPFKGHFLVGQRLNRTQRVFSIYDDNGVALPGCDIRSEHVMSVPEGEPNIPAELPIIDQPTLFAGVARDQFGHVILNCLGRLWALDELPKDTKLVFWNSAKRPNQQFPFIRPFLDLLGVENDIEVRFENATYSELYTASNVYGEALGGLGTPRFHAWIDDRLPPAGPVDPDRRIYLTRSALGPSAGRYACEDHLETLLKREGYEIIAPESLSFAEQIALFQNAGKLIFAEGSALHLYAMVRRENQQAAVIQRRAHLPRMMLLQMNDRRGLPVEPIETLKSIYWPPKRSDHFSVAFLDFEALRARLIEYDLISPNAFWDLPDQDMEQVSLNAGLAPGEEMLDESGRRKWLRKFRRERRAKRAA</sequence>
<dbReference type="STRING" id="1715691.TA5113_01392"/>
<keyword evidence="3" id="KW-1185">Reference proteome</keyword>
<name>A0A0P1IY28_9RHOB</name>
<evidence type="ECO:0000313" key="3">
    <source>
        <dbReference type="Proteomes" id="UP000051184"/>
    </source>
</evidence>
<organism evidence="2 3">
    <name type="scientific">Cognatishimia activa</name>
    <dbReference type="NCBI Taxonomy" id="1715691"/>
    <lineage>
        <taxon>Bacteria</taxon>
        <taxon>Pseudomonadati</taxon>
        <taxon>Pseudomonadota</taxon>
        <taxon>Alphaproteobacteria</taxon>
        <taxon>Rhodobacterales</taxon>
        <taxon>Paracoccaceae</taxon>
        <taxon>Cognatishimia</taxon>
    </lineage>
</organism>
<dbReference type="Proteomes" id="UP000051184">
    <property type="component" value="Unassembled WGS sequence"/>
</dbReference>
<feature type="domain" description="Glycosyltransferase 61 catalytic" evidence="1">
    <location>
        <begin position="83"/>
        <end position="250"/>
    </location>
</feature>
<proteinExistence type="predicted"/>
<reference evidence="3" key="1">
    <citation type="submission" date="2015-09" db="EMBL/GenBank/DDBJ databases">
        <authorList>
            <person name="Rodrigo-Torres Lidia"/>
            <person name="Arahal R.David."/>
        </authorList>
    </citation>
    <scope>NUCLEOTIDE SEQUENCE [LARGE SCALE GENOMIC DNA]</scope>
    <source>
        <strain evidence="3">CECT 5114</strain>
    </source>
</reference>
<accession>A0A0P1IY28</accession>
<dbReference type="GO" id="GO:0016757">
    <property type="term" value="F:glycosyltransferase activity"/>
    <property type="evidence" value="ECO:0007669"/>
    <property type="project" value="InterPro"/>
</dbReference>
<dbReference type="RefSeq" id="WP_131726429.1">
    <property type="nucleotide sequence ID" value="NZ_CYTO01000009.1"/>
</dbReference>
<dbReference type="InterPro" id="IPR049625">
    <property type="entry name" value="Glyco_transf_61_cat"/>
</dbReference>
<gene>
    <name evidence="2" type="ORF">TA5114_02563</name>
</gene>
<dbReference type="Pfam" id="PF04577">
    <property type="entry name" value="Glyco_transf_61"/>
    <property type="match status" value="1"/>
</dbReference>
<evidence type="ECO:0000259" key="1">
    <source>
        <dbReference type="Pfam" id="PF04577"/>
    </source>
</evidence>
<dbReference type="OrthoDB" id="3760154at2"/>
<evidence type="ECO:0000313" key="2">
    <source>
        <dbReference type="EMBL" id="CUK26746.1"/>
    </source>
</evidence>
<protein>
    <submittedName>
        <fullName evidence="2">Capsular polysaccharide biosynthesis protein</fullName>
    </submittedName>
</protein>
<dbReference type="AlphaFoldDB" id="A0A0P1IY28"/>